<dbReference type="AlphaFoldDB" id="A0A016WJT8"/>
<proteinExistence type="predicted"/>
<comment type="caution">
    <text evidence="1">The sequence shown here is derived from an EMBL/GenBank/DDBJ whole genome shotgun (WGS) entry which is preliminary data.</text>
</comment>
<evidence type="ECO:0000313" key="1">
    <source>
        <dbReference type="EMBL" id="EYC40049.1"/>
    </source>
</evidence>
<dbReference type="Proteomes" id="UP000024635">
    <property type="component" value="Unassembled WGS sequence"/>
</dbReference>
<keyword evidence="2" id="KW-1185">Reference proteome</keyword>
<sequence>MSLQIPFNVITSMPFHILSNGTVLLQSPFKPSFTPPYHGPFILLHCRSVPLSSRTSLYFRGRKSRHTRREPSRFLTRNVLCTHAVSHSLIRPERRSSLM</sequence>
<accession>A0A016WJT8</accession>
<name>A0A016WJT8_9BILA</name>
<gene>
    <name evidence="1" type="primary">Acey_s0631.g859</name>
    <name evidence="1" type="ORF">Y032_0631g859</name>
</gene>
<evidence type="ECO:0000313" key="2">
    <source>
        <dbReference type="Proteomes" id="UP000024635"/>
    </source>
</evidence>
<reference evidence="2" key="1">
    <citation type="journal article" date="2015" name="Nat. Genet.">
        <title>The genome and transcriptome of the zoonotic hookworm Ancylostoma ceylanicum identify infection-specific gene families.</title>
        <authorList>
            <person name="Schwarz E.M."/>
            <person name="Hu Y."/>
            <person name="Antoshechkin I."/>
            <person name="Miller M.M."/>
            <person name="Sternberg P.W."/>
            <person name="Aroian R.V."/>
        </authorList>
    </citation>
    <scope>NUCLEOTIDE SEQUENCE</scope>
    <source>
        <strain evidence="2">HY135</strain>
    </source>
</reference>
<organism evidence="1 2">
    <name type="scientific">Ancylostoma ceylanicum</name>
    <dbReference type="NCBI Taxonomy" id="53326"/>
    <lineage>
        <taxon>Eukaryota</taxon>
        <taxon>Metazoa</taxon>
        <taxon>Ecdysozoa</taxon>
        <taxon>Nematoda</taxon>
        <taxon>Chromadorea</taxon>
        <taxon>Rhabditida</taxon>
        <taxon>Rhabditina</taxon>
        <taxon>Rhabditomorpha</taxon>
        <taxon>Strongyloidea</taxon>
        <taxon>Ancylostomatidae</taxon>
        <taxon>Ancylostomatinae</taxon>
        <taxon>Ancylostoma</taxon>
    </lineage>
</organism>
<protein>
    <submittedName>
        <fullName evidence="1">Uncharacterized protein</fullName>
    </submittedName>
</protein>
<dbReference type="EMBL" id="JARK01000231">
    <property type="protein sequence ID" value="EYC40049.1"/>
    <property type="molecule type" value="Genomic_DNA"/>
</dbReference>